<dbReference type="Proteomes" id="UP000320710">
    <property type="component" value="Unassembled WGS sequence"/>
</dbReference>
<name>A0AA46K559_SERMA</name>
<reference evidence="1 2" key="2">
    <citation type="submission" date="2019-07" db="EMBL/GenBank/DDBJ databases">
        <title>Investigation of anaerobic lignin degradation for improved lignocellulosic biofuels.</title>
        <authorList>
            <person name="Deangelis K.PhD."/>
        </authorList>
    </citation>
    <scope>NUCLEOTIDE SEQUENCE [LARGE SCALE GENOMIC DNA]</scope>
    <source>
        <strain evidence="1 2">106R</strain>
    </source>
</reference>
<dbReference type="EMBL" id="VFMJ01000001">
    <property type="protein sequence ID" value="TQI84831.1"/>
    <property type="molecule type" value="Genomic_DNA"/>
</dbReference>
<organism evidence="1 2">
    <name type="scientific">Serratia marcescens</name>
    <dbReference type="NCBI Taxonomy" id="615"/>
    <lineage>
        <taxon>Bacteria</taxon>
        <taxon>Pseudomonadati</taxon>
        <taxon>Pseudomonadota</taxon>
        <taxon>Gammaproteobacteria</taxon>
        <taxon>Enterobacterales</taxon>
        <taxon>Yersiniaceae</taxon>
        <taxon>Serratia</taxon>
    </lineage>
</organism>
<dbReference type="InterPro" id="IPR037042">
    <property type="entry name" value="YdaT-like_sf"/>
</dbReference>
<gene>
    <name evidence="1" type="ORF">FHU12_2354</name>
</gene>
<dbReference type="InterPro" id="IPR009364">
    <property type="entry name" value="YdaT-like"/>
</dbReference>
<dbReference type="Gene3D" id="1.10.3600.10">
    <property type="entry name" value="Putative bacterial toxin ydaT"/>
    <property type="match status" value="1"/>
</dbReference>
<dbReference type="Pfam" id="PF06254">
    <property type="entry name" value="YdaT_toxin"/>
    <property type="match status" value="1"/>
</dbReference>
<evidence type="ECO:0000313" key="1">
    <source>
        <dbReference type="EMBL" id="TQI84831.1"/>
    </source>
</evidence>
<sequence>MSLTFQDVIRAGGQRLSSGNQSSARRRTVKPDAVRQAVEEWQSTLPGRAQETIAKLVTDEWFRRGGKGLQLGDIERNNRQNIFRWLDNPNRTEKYAGYVLQLAPVIADVMPIEIARKYGLKQGKTKLELVADAIKECADAKQAALLGAPLRELEKEIREGIESLVRLAPPDRWAAVMASAAAMFSGCM</sequence>
<dbReference type="AlphaFoldDB" id="A0AA46K559"/>
<proteinExistence type="predicted"/>
<evidence type="ECO:0000313" key="2">
    <source>
        <dbReference type="Proteomes" id="UP000320710"/>
    </source>
</evidence>
<dbReference type="RefSeq" id="WP_141969475.1">
    <property type="nucleotide sequence ID" value="NZ_VFMJ01000001.1"/>
</dbReference>
<protein>
    <submittedName>
        <fullName evidence="1">Toxin ydaT</fullName>
    </submittedName>
</protein>
<accession>A0AA46K559</accession>
<comment type="caution">
    <text evidence="1">The sequence shown here is derived from an EMBL/GenBank/DDBJ whole genome shotgun (WGS) entry which is preliminary data.</text>
</comment>
<reference evidence="1 2" key="1">
    <citation type="submission" date="2019-06" db="EMBL/GenBank/DDBJ databases">
        <authorList>
            <person name="Deangelis K."/>
            <person name="Huntemann M."/>
            <person name="Clum A."/>
            <person name="Pillay M."/>
            <person name="Palaniappan K."/>
            <person name="Varghese N."/>
            <person name="Mikhailova N."/>
            <person name="Stamatis D."/>
            <person name="Reddy T."/>
            <person name="Daum C."/>
            <person name="Shapiro N."/>
            <person name="Ivanova N."/>
            <person name="Kyrpides N."/>
            <person name="Woyke T."/>
        </authorList>
    </citation>
    <scope>NUCLEOTIDE SEQUENCE [LARGE SCALE GENOMIC DNA]</scope>
    <source>
        <strain evidence="1 2">106R</strain>
    </source>
</reference>